<dbReference type="AlphaFoldDB" id="A0A9X3B5R3"/>
<organism evidence="1 2">
    <name type="scientific">Chelativorans petroleitrophicus</name>
    <dbReference type="NCBI Taxonomy" id="2975484"/>
    <lineage>
        <taxon>Bacteria</taxon>
        <taxon>Pseudomonadati</taxon>
        <taxon>Pseudomonadota</taxon>
        <taxon>Alphaproteobacteria</taxon>
        <taxon>Hyphomicrobiales</taxon>
        <taxon>Phyllobacteriaceae</taxon>
        <taxon>Chelativorans</taxon>
    </lineage>
</organism>
<gene>
    <name evidence="1" type="ORF">NYR54_02260</name>
</gene>
<comment type="caution">
    <text evidence="1">The sequence shown here is derived from an EMBL/GenBank/DDBJ whole genome shotgun (WGS) entry which is preliminary data.</text>
</comment>
<reference evidence="1" key="1">
    <citation type="submission" date="2022-08" db="EMBL/GenBank/DDBJ databases">
        <title>Chelativorans sichuanense sp. nov., a paraffin oil-degrading bacterium isolated from a mixture of oil-based drill cuttings and paddy soil.</title>
        <authorList>
            <person name="Yu J."/>
            <person name="Liu H."/>
            <person name="Chen Q."/>
        </authorList>
    </citation>
    <scope>NUCLEOTIDE SEQUENCE</scope>
    <source>
        <strain evidence="1">SCAU 2101</strain>
    </source>
</reference>
<dbReference type="EMBL" id="JAODNV010000004">
    <property type="protein sequence ID" value="MCT8989122.1"/>
    <property type="molecule type" value="Genomic_DNA"/>
</dbReference>
<evidence type="ECO:0000313" key="2">
    <source>
        <dbReference type="Proteomes" id="UP001149009"/>
    </source>
</evidence>
<protein>
    <submittedName>
        <fullName evidence="1">Uncharacterized protein</fullName>
    </submittedName>
</protein>
<dbReference type="RefSeq" id="WP_261513805.1">
    <property type="nucleotide sequence ID" value="NZ_JAODNV010000004.1"/>
</dbReference>
<accession>A0A9X3B5R3</accession>
<sequence>MKFVQVSLDKLLLGMRDDYLARRPAGGTRFAPLGFAPMVLSGEAPARHRGDGGSAR</sequence>
<name>A0A9X3B5R3_9HYPH</name>
<keyword evidence="2" id="KW-1185">Reference proteome</keyword>
<evidence type="ECO:0000313" key="1">
    <source>
        <dbReference type="EMBL" id="MCT8989122.1"/>
    </source>
</evidence>
<proteinExistence type="predicted"/>
<dbReference type="Proteomes" id="UP001149009">
    <property type="component" value="Unassembled WGS sequence"/>
</dbReference>